<dbReference type="EMBL" id="BK014784">
    <property type="protein sequence ID" value="DAD75467.1"/>
    <property type="molecule type" value="Genomic_DNA"/>
</dbReference>
<protein>
    <submittedName>
        <fullName evidence="1">Uncharacterized protein</fullName>
    </submittedName>
</protein>
<accession>A0A8S5M058</accession>
<reference evidence="1" key="1">
    <citation type="journal article" date="2021" name="Proc. Natl. Acad. Sci. U.S.A.">
        <title>A Catalog of Tens of Thousands of Viruses from Human Metagenomes Reveals Hidden Associations with Chronic Diseases.</title>
        <authorList>
            <person name="Tisza M.J."/>
            <person name="Buck C.B."/>
        </authorList>
    </citation>
    <scope>NUCLEOTIDE SEQUENCE</scope>
    <source>
        <strain evidence="1">CtuvC1</strain>
    </source>
</reference>
<evidence type="ECO:0000313" key="1">
    <source>
        <dbReference type="EMBL" id="DAD75467.1"/>
    </source>
</evidence>
<name>A0A8S5M058_9CAUD</name>
<organism evidence="1">
    <name type="scientific">Siphoviridae sp. ctuvC1</name>
    <dbReference type="NCBI Taxonomy" id="2826507"/>
    <lineage>
        <taxon>Viruses</taxon>
        <taxon>Duplodnaviria</taxon>
        <taxon>Heunggongvirae</taxon>
        <taxon>Uroviricota</taxon>
        <taxon>Caudoviricetes</taxon>
    </lineage>
</organism>
<sequence>MKKRVKLRAMTAEEFCLSHHCKDCPENMPFNIGCSLDIQIACNDSGGILLIAPLQRLSREYAFQHRVLVGYNLYNFEEKTV</sequence>
<proteinExistence type="predicted"/>